<dbReference type="InterPro" id="IPR001967">
    <property type="entry name" value="Peptidase_S11_N"/>
</dbReference>
<keyword evidence="5" id="KW-0573">Peptidoglycan synthesis</keyword>
<dbReference type="OrthoDB" id="9791132at2"/>
<feature type="domain" description="Peptidase S11 D-alanyl-D-alanine carboxypeptidase A N-terminal" evidence="12">
    <location>
        <begin position="26"/>
        <end position="252"/>
    </location>
</feature>
<dbReference type="GO" id="GO:0009252">
    <property type="term" value="P:peptidoglycan biosynthetic process"/>
    <property type="evidence" value="ECO:0007669"/>
    <property type="project" value="UniProtKB-KW"/>
</dbReference>
<proteinExistence type="inferred from homology"/>
<keyword evidence="10" id="KW-0812">Transmembrane</keyword>
<dbReference type="SUPFAM" id="SSF56601">
    <property type="entry name" value="beta-lactamase/transpeptidase-like"/>
    <property type="match status" value="1"/>
</dbReference>
<feature type="binding site" evidence="8">
    <location>
        <position position="224"/>
    </location>
    <ligand>
        <name>substrate</name>
    </ligand>
</feature>
<feature type="chain" id="PRO_5039279015" evidence="11">
    <location>
        <begin position="20"/>
        <end position="388"/>
    </location>
</feature>
<evidence type="ECO:0000313" key="13">
    <source>
        <dbReference type="EMBL" id="GAM14065.1"/>
    </source>
</evidence>
<dbReference type="Gene3D" id="3.40.710.10">
    <property type="entry name" value="DD-peptidase/beta-lactamase superfamily"/>
    <property type="match status" value="1"/>
</dbReference>
<dbReference type="RefSeq" id="WP_041965867.1">
    <property type="nucleotide sequence ID" value="NZ_BASE01000045.1"/>
</dbReference>
<dbReference type="GO" id="GO:0009002">
    <property type="term" value="F:serine-type D-Ala-D-Ala carboxypeptidase activity"/>
    <property type="evidence" value="ECO:0007669"/>
    <property type="project" value="UniProtKB-EC"/>
</dbReference>
<protein>
    <submittedName>
        <fullName evidence="13">D-alanyl-D-alanine carboxypeptidase</fullName>
        <ecNumber evidence="13">3.4.16.4</ecNumber>
    </submittedName>
</protein>
<comment type="similarity">
    <text evidence="1 9">Belongs to the peptidase S11 family.</text>
</comment>
<dbReference type="STRING" id="1321606.SAMD00020551_2212"/>
<evidence type="ECO:0000256" key="7">
    <source>
        <dbReference type="PIRSR" id="PIRSR618044-1"/>
    </source>
</evidence>
<dbReference type="GO" id="GO:0071555">
    <property type="term" value="P:cell wall organization"/>
    <property type="evidence" value="ECO:0007669"/>
    <property type="project" value="UniProtKB-KW"/>
</dbReference>
<evidence type="ECO:0000256" key="3">
    <source>
        <dbReference type="ARBA" id="ARBA00022801"/>
    </source>
</evidence>
<evidence type="ECO:0000256" key="6">
    <source>
        <dbReference type="ARBA" id="ARBA00023316"/>
    </source>
</evidence>
<feature type="transmembrane region" description="Helical" evidence="10">
    <location>
        <begin position="354"/>
        <end position="376"/>
    </location>
</feature>
<evidence type="ECO:0000256" key="9">
    <source>
        <dbReference type="RuleBase" id="RU004016"/>
    </source>
</evidence>
<keyword evidence="10" id="KW-0472">Membrane</keyword>
<evidence type="ECO:0000313" key="14">
    <source>
        <dbReference type="Proteomes" id="UP000031014"/>
    </source>
</evidence>
<comment type="caution">
    <text evidence="13">The sequence shown here is derived from an EMBL/GenBank/DDBJ whole genome shotgun (WGS) entry which is preliminary data.</text>
</comment>
<evidence type="ECO:0000256" key="4">
    <source>
        <dbReference type="ARBA" id="ARBA00022960"/>
    </source>
</evidence>
<feature type="active site" description="Proton acceptor" evidence="7">
    <location>
        <position position="63"/>
    </location>
</feature>
<dbReference type="Pfam" id="PF00768">
    <property type="entry name" value="Peptidase_S11"/>
    <property type="match status" value="1"/>
</dbReference>
<dbReference type="GO" id="GO:0006508">
    <property type="term" value="P:proteolysis"/>
    <property type="evidence" value="ECO:0007669"/>
    <property type="project" value="InterPro"/>
</dbReference>
<dbReference type="InterPro" id="IPR018044">
    <property type="entry name" value="Peptidase_S11"/>
</dbReference>
<keyword evidence="4" id="KW-0133">Cell shape</keyword>
<evidence type="ECO:0000256" key="11">
    <source>
        <dbReference type="SAM" id="SignalP"/>
    </source>
</evidence>
<keyword evidence="14" id="KW-1185">Reference proteome</keyword>
<gene>
    <name evidence="13" type="ORF">SAMD00020551_2212</name>
</gene>
<evidence type="ECO:0000256" key="2">
    <source>
        <dbReference type="ARBA" id="ARBA00022729"/>
    </source>
</evidence>
<keyword evidence="6" id="KW-0961">Cell wall biogenesis/degradation</keyword>
<dbReference type="EC" id="3.4.16.4" evidence="13"/>
<keyword evidence="13" id="KW-0645">Protease</keyword>
<dbReference type="GO" id="GO:0008360">
    <property type="term" value="P:regulation of cell shape"/>
    <property type="evidence" value="ECO:0007669"/>
    <property type="project" value="UniProtKB-KW"/>
</dbReference>
<feature type="active site" evidence="7">
    <location>
        <position position="115"/>
    </location>
</feature>
<feature type="active site" description="Acyl-ester intermediate" evidence="7">
    <location>
        <position position="60"/>
    </location>
</feature>
<name>A0A0A8X252_MESS1</name>
<accession>A0A0A8X252</accession>
<dbReference type="AlphaFoldDB" id="A0A0A8X252"/>
<evidence type="ECO:0000256" key="5">
    <source>
        <dbReference type="ARBA" id="ARBA00022984"/>
    </source>
</evidence>
<organism evidence="13 14">
    <name type="scientific">Mesobacillus selenatarsenatis (strain DSM 18680 / JCM 14380 / FERM P-15431 / SF-1)</name>
    <dbReference type="NCBI Taxonomy" id="1321606"/>
    <lineage>
        <taxon>Bacteria</taxon>
        <taxon>Bacillati</taxon>
        <taxon>Bacillota</taxon>
        <taxon>Bacilli</taxon>
        <taxon>Bacillales</taxon>
        <taxon>Bacillaceae</taxon>
        <taxon>Mesobacillus</taxon>
    </lineage>
</organism>
<sequence>MRKFLALFMLLFVSMDSSAELVKAEADAPVLTSEAAVLMDTQSGAILFGKNEETKMYPASLTKIATAIYAIETADLDEQVIVSEEIENIDGTRVYLNPGEQVSLKKLVQGMLINSGNDAALAIAIHLDGSLESYSENINKFLEKNIGIEDTHFINPHGLFDENHYTTAKDLGMIVNYAMNNPDFREIFGTKELEWDGESWDTTILSHHRMLKGEIPYEGVTGGKTGFVDQSKQTLATTADNGKLKLTAILLKSEYKRKIYEDTSKLFDFGFANFHSVQIRKGEKFNSGNLKFKAGDDMYLTEPNGQSERVVDDAGVLRVENGSGETIHFVELKPLIEKKPEVKKTTEQPEQSGMLSMNTLLGAALFVLGAIAWLLNRKQKKNRRIRSR</sequence>
<dbReference type="PANTHER" id="PTHR21581">
    <property type="entry name" value="D-ALANYL-D-ALANINE CARBOXYPEPTIDASE"/>
    <property type="match status" value="1"/>
</dbReference>
<keyword evidence="3 13" id="KW-0378">Hydrolase</keyword>
<evidence type="ECO:0000256" key="1">
    <source>
        <dbReference type="ARBA" id="ARBA00007164"/>
    </source>
</evidence>
<feature type="signal peptide" evidence="11">
    <location>
        <begin position="1"/>
        <end position="19"/>
    </location>
</feature>
<dbReference type="InterPro" id="IPR012338">
    <property type="entry name" value="Beta-lactam/transpept-like"/>
</dbReference>
<evidence type="ECO:0000256" key="10">
    <source>
        <dbReference type="SAM" id="Phobius"/>
    </source>
</evidence>
<keyword evidence="13" id="KW-0121">Carboxypeptidase</keyword>
<keyword evidence="10" id="KW-1133">Transmembrane helix</keyword>
<reference evidence="13 14" key="1">
    <citation type="submission" date="2013-06" db="EMBL/GenBank/DDBJ databases">
        <title>Whole genome shotgun sequence of Bacillus selenatarsenatis SF-1.</title>
        <authorList>
            <person name="Kuroda M."/>
            <person name="Sei K."/>
            <person name="Yamashita M."/>
            <person name="Ike M."/>
        </authorList>
    </citation>
    <scope>NUCLEOTIDE SEQUENCE [LARGE SCALE GENOMIC DNA]</scope>
    <source>
        <strain evidence="13 14">SF-1</strain>
    </source>
</reference>
<evidence type="ECO:0000259" key="12">
    <source>
        <dbReference type="Pfam" id="PF00768"/>
    </source>
</evidence>
<keyword evidence="2 11" id="KW-0732">Signal</keyword>
<evidence type="ECO:0000256" key="8">
    <source>
        <dbReference type="PIRSR" id="PIRSR618044-2"/>
    </source>
</evidence>
<dbReference type="Proteomes" id="UP000031014">
    <property type="component" value="Unassembled WGS sequence"/>
</dbReference>
<dbReference type="PANTHER" id="PTHR21581:SF33">
    <property type="entry name" value="D-ALANYL-D-ALANINE CARBOXYPEPTIDASE DACB"/>
    <property type="match status" value="1"/>
</dbReference>
<dbReference type="EMBL" id="BASE01000045">
    <property type="protein sequence ID" value="GAM14065.1"/>
    <property type="molecule type" value="Genomic_DNA"/>
</dbReference>
<dbReference type="PRINTS" id="PR00725">
    <property type="entry name" value="DADACBPTASE1"/>
</dbReference>